<protein>
    <submittedName>
        <fullName evidence="1">3-methyladenine DNA glycosylase</fullName>
    </submittedName>
</protein>
<dbReference type="RefSeq" id="WP_052112275.1">
    <property type="nucleotide sequence ID" value="NZ_AVPK01000008.1"/>
</dbReference>
<dbReference type="EMBL" id="AVPK01000008">
    <property type="protein sequence ID" value="KGN36687.1"/>
    <property type="molecule type" value="Genomic_DNA"/>
</dbReference>
<evidence type="ECO:0000313" key="2">
    <source>
        <dbReference type="Proteomes" id="UP000030011"/>
    </source>
</evidence>
<dbReference type="AlphaFoldDB" id="A0A0A0JKV0"/>
<proteinExistence type="predicted"/>
<sequence length="304" mass="33771">MSDAVAAVLDRATWTAREAAHAERVDAATAGHRARRGAGVPHPIEDFLFTYYSTKPAQLRRWHPGVGVRLAGAGDLDRAGWKHYRVVNGDVVVDLDSFVAARGRTIDFVRALLTATSARPARLGCFGLHEWAMVYRAREGEVRHEQVPLRLSQAETDAVVERHQITCSHFDAFRFFTPEAVSRNALQPTRESQVAMEQPGCLHAGMDVYKWATKLAPVVPSELTMDCFDLAREIRLLDMEASPYDLSDYAVAPVRIETASGKAEYMERQRAFSERSNVLRARLLKVLDALPVAQEGVGRRSSGT</sequence>
<name>A0A0A0JKV0_9MICO</name>
<dbReference type="Proteomes" id="UP000030011">
    <property type="component" value="Unassembled WGS sequence"/>
</dbReference>
<organism evidence="1 2">
    <name type="scientific">Knoellia subterranea KCTC 19937</name>
    <dbReference type="NCBI Taxonomy" id="1385521"/>
    <lineage>
        <taxon>Bacteria</taxon>
        <taxon>Bacillati</taxon>
        <taxon>Actinomycetota</taxon>
        <taxon>Actinomycetes</taxon>
        <taxon>Micrococcales</taxon>
        <taxon>Intrasporangiaceae</taxon>
        <taxon>Knoellia</taxon>
    </lineage>
</organism>
<accession>A0A0A0JKV0</accession>
<reference evidence="1 2" key="1">
    <citation type="submission" date="2013-08" db="EMBL/GenBank/DDBJ databases">
        <title>The genome sequence of Knoellia subterranea.</title>
        <authorList>
            <person name="Zhu W."/>
            <person name="Wang G."/>
        </authorList>
    </citation>
    <scope>NUCLEOTIDE SEQUENCE [LARGE SCALE GENOMIC DNA]</scope>
    <source>
        <strain evidence="1 2">KCTC 19937</strain>
    </source>
</reference>
<gene>
    <name evidence="1" type="ORF">N803_16785</name>
</gene>
<dbReference type="OrthoDB" id="9790578at2"/>
<evidence type="ECO:0000313" key="1">
    <source>
        <dbReference type="EMBL" id="KGN36687.1"/>
    </source>
</evidence>
<keyword evidence="2" id="KW-1185">Reference proteome</keyword>
<dbReference type="eggNOG" id="ENOG502Z7SZ">
    <property type="taxonomic scope" value="Bacteria"/>
</dbReference>
<comment type="caution">
    <text evidence="1">The sequence shown here is derived from an EMBL/GenBank/DDBJ whole genome shotgun (WGS) entry which is preliminary data.</text>
</comment>
<dbReference type="STRING" id="1385521.N803_16785"/>